<dbReference type="HOGENOM" id="CLU_026574_3_1_11"/>
<name>A0A061A1A3_9ACTN</name>
<keyword evidence="6" id="KW-1185">Reference proteome</keyword>
<dbReference type="InterPro" id="IPR042183">
    <property type="entry name" value="MmgE/PrpD_sf_1"/>
</dbReference>
<dbReference type="EMBL" id="LK022848">
    <property type="protein sequence ID" value="CDR09154.1"/>
    <property type="molecule type" value="Genomic_DNA"/>
</dbReference>
<feature type="domain" description="MmgE/PrpD C-terminal" evidence="3">
    <location>
        <begin position="274"/>
        <end position="432"/>
    </location>
</feature>
<evidence type="ECO:0000313" key="5">
    <source>
        <dbReference type="EMBL" id="MBP2068205.1"/>
    </source>
</evidence>
<gene>
    <name evidence="5" type="ORF">J2Z30_009274</name>
    <name evidence="4" type="ORF">SIRAN5783</name>
</gene>
<feature type="domain" description="MmgE/PrpD N-terminal" evidence="2">
    <location>
        <begin position="11"/>
        <end position="245"/>
    </location>
</feature>
<evidence type="ECO:0000259" key="3">
    <source>
        <dbReference type="Pfam" id="PF19305"/>
    </source>
</evidence>
<evidence type="ECO:0000313" key="4">
    <source>
        <dbReference type="EMBL" id="CDR09154.1"/>
    </source>
</evidence>
<dbReference type="RefSeq" id="WP_044574017.1">
    <property type="nucleotide sequence ID" value="NZ_BAABDR010000039.1"/>
</dbReference>
<organism evidence="4">
    <name type="scientific">Streptomyces iranensis</name>
    <dbReference type="NCBI Taxonomy" id="576784"/>
    <lineage>
        <taxon>Bacteria</taxon>
        <taxon>Bacillati</taxon>
        <taxon>Actinomycetota</taxon>
        <taxon>Actinomycetes</taxon>
        <taxon>Kitasatosporales</taxon>
        <taxon>Streptomycetaceae</taxon>
        <taxon>Streptomyces</taxon>
        <taxon>Streptomyces violaceusniger group</taxon>
    </lineage>
</organism>
<dbReference type="GO" id="GO:0016829">
    <property type="term" value="F:lyase activity"/>
    <property type="evidence" value="ECO:0007669"/>
    <property type="project" value="InterPro"/>
</dbReference>
<dbReference type="InterPro" id="IPR045336">
    <property type="entry name" value="MmgE_PrpD_N"/>
</dbReference>
<evidence type="ECO:0000259" key="2">
    <source>
        <dbReference type="Pfam" id="PF03972"/>
    </source>
</evidence>
<dbReference type="InterPro" id="IPR005656">
    <property type="entry name" value="MmgE_PrpD"/>
</dbReference>
<dbReference type="Pfam" id="PF03972">
    <property type="entry name" value="MmgE_PrpD_N"/>
    <property type="match status" value="1"/>
</dbReference>
<dbReference type="EMBL" id="JAGGLR010000038">
    <property type="protein sequence ID" value="MBP2068205.1"/>
    <property type="molecule type" value="Genomic_DNA"/>
</dbReference>
<evidence type="ECO:0000256" key="1">
    <source>
        <dbReference type="ARBA" id="ARBA00006174"/>
    </source>
</evidence>
<comment type="similarity">
    <text evidence="1">Belongs to the PrpD family.</text>
</comment>
<dbReference type="InterPro" id="IPR036148">
    <property type="entry name" value="MmgE/PrpD_sf"/>
</dbReference>
<dbReference type="Pfam" id="PF19305">
    <property type="entry name" value="MmgE_PrpD_C"/>
    <property type="match status" value="1"/>
</dbReference>
<dbReference type="AlphaFoldDB" id="A0A061A1A3"/>
<dbReference type="Gene3D" id="1.10.4100.10">
    <property type="entry name" value="2-methylcitrate dehydratase PrpD"/>
    <property type="match status" value="1"/>
</dbReference>
<reference evidence="4" key="1">
    <citation type="submission" date="2014-05" db="EMBL/GenBank/DDBJ databases">
        <authorList>
            <person name="Horn Fabian"/>
        </authorList>
    </citation>
    <scope>NUCLEOTIDE SEQUENCE</scope>
</reference>
<dbReference type="InterPro" id="IPR045337">
    <property type="entry name" value="MmgE_PrpD_C"/>
</dbReference>
<dbReference type="SUPFAM" id="SSF103378">
    <property type="entry name" value="2-methylcitrate dehydratase PrpD"/>
    <property type="match status" value="1"/>
</dbReference>
<dbReference type="PANTHER" id="PTHR16943:SF8">
    <property type="entry name" value="2-METHYLCITRATE DEHYDRATASE"/>
    <property type="match status" value="1"/>
</dbReference>
<dbReference type="Gene3D" id="3.30.1330.120">
    <property type="entry name" value="2-methylcitrate dehydratase PrpD"/>
    <property type="match status" value="1"/>
</dbReference>
<dbReference type="PANTHER" id="PTHR16943">
    <property type="entry name" value="2-METHYLCITRATE DEHYDRATASE-RELATED"/>
    <property type="match status" value="1"/>
</dbReference>
<reference evidence="5 6" key="2">
    <citation type="submission" date="2021-03" db="EMBL/GenBank/DDBJ databases">
        <title>Genomic Encyclopedia of Type Strains, Phase IV (KMG-IV): sequencing the most valuable type-strain genomes for metagenomic binning, comparative biology and taxonomic classification.</title>
        <authorList>
            <person name="Goeker M."/>
        </authorList>
    </citation>
    <scope>NUCLEOTIDE SEQUENCE [LARGE SCALE GENOMIC DNA]</scope>
    <source>
        <strain evidence="5 6">DSM 41954</strain>
    </source>
</reference>
<protein>
    <submittedName>
        <fullName evidence="5">2-methylcitrate dehydratase PrpD</fullName>
    </submittedName>
</protein>
<dbReference type="InterPro" id="IPR042188">
    <property type="entry name" value="MmgE/PrpD_sf_2"/>
</dbReference>
<proteinExistence type="inferred from homology"/>
<accession>A0A061A1A3</accession>
<sequence>MTGAAGGPLARLAALITDTAYADLPDATTRKATIHLLDTLGAGLAGARSEETRISLSVLGAEPGPVPVWGTGVCLSPRAAALVNAVSSHAYEVDDTGGCDHSGAVVVPAALAAAAACATPVSGTRLLTAIVLGYDVGRRILEALGGYEPHNGAGWHSTGTCGPFAAAAAAAHVLGLTPQQTESALGLAASGSAGLWAFVHDGAMSKRLHAGRAAEAGLLSAQLALRGMTGPSAVLDDVWGGLLSTYAANDADPDALTSGLGTQWKIMRSSIKPYASCRGTHSSIDALSAIMADHRLDAADITAVFVRLSHFLHGMCGGRDIRTLAGAQLSLPYALAARLAHGHAGLDAYDEDKRGEESVRAAMDRIALDIDETMPPTEEPVVTAITTTGARHQRRVHHAGGSPANPLPETAIRAKFRSLAGRTLPDARARAVESAALGVAELEDVREMGAAVRVVS</sequence>
<dbReference type="Proteomes" id="UP000756710">
    <property type="component" value="Unassembled WGS sequence"/>
</dbReference>
<evidence type="ECO:0000313" key="6">
    <source>
        <dbReference type="Proteomes" id="UP000756710"/>
    </source>
</evidence>